<accession>A0A6J5KUV8</accession>
<gene>
    <name evidence="1" type="ORF">UFOVP54_232</name>
</gene>
<evidence type="ECO:0008006" key="2">
    <source>
        <dbReference type="Google" id="ProtNLM"/>
    </source>
</evidence>
<evidence type="ECO:0000313" key="1">
    <source>
        <dbReference type="EMBL" id="CAB4125791.1"/>
    </source>
</evidence>
<proteinExistence type="predicted"/>
<sequence>MKRLTQQEVIQRFVEIHKGKYNYSNIQYTNSQTKVEIICPIHGSWLQTPSDHFGGHGCLKCDVETRKELKYTLEELLQKCKGKYKDNYDYSGIASYIGITSPISIKCNLHNTTISTTFHRHLNGKGGCRECQYEGNAAKANLGVNTFIREAKKVHGDLYDYSKVVYKNNSTKVEIVCKKHGSFFQIPNAHKDNKQGCPGCKESKGETRIRVFLELNKIEFTPQHSYEDCKYKNRLLFDFYLPKYNLIIEFDGMQHYEPIKWLHGRSDYNFEYQQLKDSVKNEYCNNNNIPLLRIPYTEMTNIEKIISKYLDL</sequence>
<reference evidence="1" key="1">
    <citation type="submission" date="2020-04" db="EMBL/GenBank/DDBJ databases">
        <authorList>
            <person name="Chiriac C."/>
            <person name="Salcher M."/>
            <person name="Ghai R."/>
            <person name="Kavagutti S V."/>
        </authorList>
    </citation>
    <scope>NUCLEOTIDE SEQUENCE</scope>
</reference>
<organism evidence="1">
    <name type="scientific">uncultured Caudovirales phage</name>
    <dbReference type="NCBI Taxonomy" id="2100421"/>
    <lineage>
        <taxon>Viruses</taxon>
        <taxon>Duplodnaviria</taxon>
        <taxon>Heunggongvirae</taxon>
        <taxon>Uroviricota</taxon>
        <taxon>Caudoviricetes</taxon>
        <taxon>Peduoviridae</taxon>
        <taxon>Maltschvirus</taxon>
        <taxon>Maltschvirus maltsch</taxon>
    </lineage>
</organism>
<dbReference type="Gene3D" id="3.40.960.10">
    <property type="entry name" value="VSR Endonuclease"/>
    <property type="match status" value="1"/>
</dbReference>
<dbReference type="EMBL" id="LR796188">
    <property type="protein sequence ID" value="CAB4125791.1"/>
    <property type="molecule type" value="Genomic_DNA"/>
</dbReference>
<name>A0A6J5KUV8_9CAUD</name>
<protein>
    <recommendedName>
        <fullName evidence="2">DUF2726 domain-containing protein</fullName>
    </recommendedName>
</protein>